<dbReference type="VEuPathDB" id="PiroplasmaDB:TA15995"/>
<dbReference type="PROSITE" id="PS00455">
    <property type="entry name" value="AMP_BINDING"/>
    <property type="match status" value="1"/>
</dbReference>
<organism evidence="4 5">
    <name type="scientific">Theileria annulata</name>
    <dbReference type="NCBI Taxonomy" id="5874"/>
    <lineage>
        <taxon>Eukaryota</taxon>
        <taxon>Sar</taxon>
        <taxon>Alveolata</taxon>
        <taxon>Apicomplexa</taxon>
        <taxon>Aconoidasida</taxon>
        <taxon>Piroplasmida</taxon>
        <taxon>Theileriidae</taxon>
        <taxon>Theileria</taxon>
    </lineage>
</organism>
<sequence length="694" mass="79449">MENSEYFTKKTIEEMEATSNFPFVNFKYSKFKEKSNRSDESDVYCCVDDDHLSPKTKVVIPNHINSSFDMLCETAKYYGNFNHLGKREKIVNADGTCGLGEYVFNTYSDSVKYAKIIGTALTTENLVPESIIDNCKLVKKARFLGIWSMNCPYWLLTDYACCGYGFVSVPIYETLGDDALFKIMKTTKMEVACIDSKKITNLEHLFSESKQLKTVIVFDQLTENDKKRLEKLGLKYHLMDDLIEKYKDNYVDPPQTKRTDICTIIYTSGTSGTPKGAVYTNEGLIVLTERLFNVQNRCRISFHSCILSFLPLSHVYQRFIEHLIGSLVGRIGYYSGNIKTILDDLNKLSPNFLVAVPRVFTRILTRIRDQIDSKPWLVRKFISFFVEGKKRVFKKRPHKPNHFFYDLVIKKIKSKFGGKFDIMVLGSASMTDDDVLDIQAYMGTPLTEGWGTTELGVSILQDFRDTKKGTIGGPLYGVEFKLRSIEELEYDARGSPPKGELLVRARGIMLGYFADEDLTNEVLDDEGWYRTGDVVELLPNLGLKILDRARNFFKMSQGEYITPDKLENAYVNAKLVDQVFVHGEPTENHLVGIVVVSKENVELWAQVNGLGNKTVQELLNNEKLITRIRDDFEKIAKTQNFNSLERLKVFKLVDQPFSVEDGMLTPTFKSVRYKIKARYNAEIKKMYNDAKQAN</sequence>
<dbReference type="OMA" id="NRGELCV"/>
<dbReference type="EC" id="6.2.1.3" evidence="4"/>
<protein>
    <submittedName>
        <fullName evidence="4">Long-chain acyl-coa synthetase, putative</fullName>
        <ecNumber evidence="4">6.2.1.3</ecNumber>
    </submittedName>
</protein>
<dbReference type="Gene3D" id="3.40.50.12780">
    <property type="entry name" value="N-terminal domain of ligase-like"/>
    <property type="match status" value="1"/>
</dbReference>
<keyword evidence="4" id="KW-0436">Ligase</keyword>
<dbReference type="InParanoid" id="Q4UDG8"/>
<dbReference type="eggNOG" id="KOG1256">
    <property type="taxonomic scope" value="Eukaryota"/>
</dbReference>
<dbReference type="GO" id="GO:0004467">
    <property type="term" value="F:long-chain fatty acid-CoA ligase activity"/>
    <property type="evidence" value="ECO:0007669"/>
    <property type="project" value="UniProtKB-EC"/>
</dbReference>
<dbReference type="InterPro" id="IPR000873">
    <property type="entry name" value="AMP-dep_synth/lig_dom"/>
</dbReference>
<dbReference type="KEGG" id="tan:TA15995"/>
<dbReference type="OrthoDB" id="1700726at2759"/>
<evidence type="ECO:0000256" key="2">
    <source>
        <dbReference type="ARBA" id="ARBA00022840"/>
    </source>
</evidence>
<name>Q4UDG8_THEAN</name>
<evidence type="ECO:0000313" key="4">
    <source>
        <dbReference type="EMBL" id="CAI74871.1"/>
    </source>
</evidence>
<keyword evidence="2" id="KW-0067">ATP-binding</keyword>
<dbReference type="FunCoup" id="Q4UDG8">
    <property type="interactions" value="7"/>
</dbReference>
<dbReference type="GO" id="GO:0005783">
    <property type="term" value="C:endoplasmic reticulum"/>
    <property type="evidence" value="ECO:0007669"/>
    <property type="project" value="TreeGrafter"/>
</dbReference>
<dbReference type="GO" id="GO:0005524">
    <property type="term" value="F:ATP binding"/>
    <property type="evidence" value="ECO:0007669"/>
    <property type="project" value="UniProtKB-KW"/>
</dbReference>
<dbReference type="SUPFAM" id="SSF56801">
    <property type="entry name" value="Acetyl-CoA synthetase-like"/>
    <property type="match status" value="1"/>
</dbReference>
<dbReference type="PANTHER" id="PTHR43272">
    <property type="entry name" value="LONG-CHAIN-FATTY-ACID--COA LIGASE"/>
    <property type="match status" value="1"/>
</dbReference>
<dbReference type="InterPro" id="IPR020845">
    <property type="entry name" value="AMP-binding_CS"/>
</dbReference>
<feature type="domain" description="AMP-dependent synthetase/ligase" evidence="3">
    <location>
        <begin position="138"/>
        <end position="513"/>
    </location>
</feature>
<keyword evidence="5" id="KW-1185">Reference proteome</keyword>
<proteinExistence type="predicted"/>
<dbReference type="Pfam" id="PF00501">
    <property type="entry name" value="AMP-binding"/>
    <property type="match status" value="1"/>
</dbReference>
<dbReference type="AlphaFoldDB" id="Q4UDG8"/>
<reference evidence="4 5" key="1">
    <citation type="journal article" date="2005" name="Science">
        <title>Genome of the host-cell transforming parasite Theileria annulata compared with T. parva.</title>
        <authorList>
            <person name="Pain A."/>
            <person name="Renauld H."/>
            <person name="Berriman M."/>
            <person name="Murphy L."/>
            <person name="Yeats C.A."/>
            <person name="Weir W."/>
            <person name="Kerhornou A."/>
            <person name="Aslett M."/>
            <person name="Bishop R."/>
            <person name="Bouchier C."/>
            <person name="Cochet M."/>
            <person name="Coulson R.M.R."/>
            <person name="Cronin A."/>
            <person name="de Villiers E.P."/>
            <person name="Fraser A."/>
            <person name="Fosker N."/>
            <person name="Gardner M."/>
            <person name="Goble A."/>
            <person name="Griffiths-Jones S."/>
            <person name="Harris D.E."/>
            <person name="Katzer F."/>
            <person name="Larke N."/>
            <person name="Lord A."/>
            <person name="Maser P."/>
            <person name="McKellar S."/>
            <person name="Mooney P."/>
            <person name="Morton F."/>
            <person name="Nene V."/>
            <person name="O'Neil S."/>
            <person name="Price C."/>
            <person name="Quail M.A."/>
            <person name="Rabbinowitsch E."/>
            <person name="Rawlings N.D."/>
            <person name="Rutter S."/>
            <person name="Saunders D."/>
            <person name="Seeger K."/>
            <person name="Shah T."/>
            <person name="Squares R."/>
            <person name="Squares S."/>
            <person name="Tivey A."/>
            <person name="Walker A.R."/>
            <person name="Woodward J."/>
            <person name="Dobbelaere D.A.E."/>
            <person name="Langsley G."/>
            <person name="Rajandream M.A."/>
            <person name="McKeever D."/>
            <person name="Shiels B."/>
            <person name="Tait A."/>
            <person name="Barrell B.G."/>
            <person name="Hall N."/>
        </authorList>
    </citation>
    <scope>NUCLEOTIDE SEQUENCE [LARGE SCALE GENOMIC DNA]</scope>
    <source>
        <strain evidence="5">Ankara</strain>
    </source>
</reference>
<evidence type="ECO:0000256" key="1">
    <source>
        <dbReference type="ARBA" id="ARBA00022741"/>
    </source>
</evidence>
<keyword evidence="1" id="KW-0547">Nucleotide-binding</keyword>
<dbReference type="PANTHER" id="PTHR43272:SF33">
    <property type="entry name" value="AMP-BINDING DOMAIN-CONTAINING PROTEIN-RELATED"/>
    <property type="match status" value="1"/>
</dbReference>
<dbReference type="RefSeq" id="XP_952603.1">
    <property type="nucleotide sequence ID" value="XM_947510.1"/>
</dbReference>
<dbReference type="GeneID" id="3861845"/>
<dbReference type="Proteomes" id="UP000001950">
    <property type="component" value="Chromosome 2"/>
</dbReference>
<dbReference type="GO" id="GO:0016020">
    <property type="term" value="C:membrane"/>
    <property type="evidence" value="ECO:0007669"/>
    <property type="project" value="TreeGrafter"/>
</dbReference>
<gene>
    <name evidence="4" type="ORF">TA15995</name>
</gene>
<accession>Q4UDG8</accession>
<dbReference type="EMBL" id="CR940348">
    <property type="protein sequence ID" value="CAI74871.1"/>
    <property type="molecule type" value="Genomic_DNA"/>
</dbReference>
<evidence type="ECO:0000313" key="5">
    <source>
        <dbReference type="Proteomes" id="UP000001950"/>
    </source>
</evidence>
<dbReference type="InterPro" id="IPR042099">
    <property type="entry name" value="ANL_N_sf"/>
</dbReference>
<evidence type="ECO:0000259" key="3">
    <source>
        <dbReference type="Pfam" id="PF00501"/>
    </source>
</evidence>
<dbReference type="STRING" id="5874.Q4UDG8"/>